<dbReference type="EMBL" id="JACHGB010000004">
    <property type="protein sequence ID" value="MBB5272278.1"/>
    <property type="molecule type" value="Genomic_DNA"/>
</dbReference>
<comment type="caution">
    <text evidence="2">The sequence shown here is derived from an EMBL/GenBank/DDBJ whole genome shotgun (WGS) entry which is preliminary data.</text>
</comment>
<dbReference type="AlphaFoldDB" id="A0A7W8M8Y6"/>
<dbReference type="CDD" id="cd08948">
    <property type="entry name" value="5beta-POR_like_SDR_a"/>
    <property type="match status" value="1"/>
</dbReference>
<dbReference type="PANTHER" id="PTHR32487">
    <property type="entry name" value="3-OXO-DELTA(4,5)-STEROID 5-BETA-REDUCTASE"/>
    <property type="match status" value="1"/>
</dbReference>
<evidence type="ECO:0000259" key="1">
    <source>
        <dbReference type="Pfam" id="PF22917"/>
    </source>
</evidence>
<dbReference type="InterPro" id="IPR036291">
    <property type="entry name" value="NAD(P)-bd_dom_sf"/>
</dbReference>
<organism evidence="2 3">
    <name type="scientific">Quisquiliibacterium transsilvanicum</name>
    <dbReference type="NCBI Taxonomy" id="1549638"/>
    <lineage>
        <taxon>Bacteria</taxon>
        <taxon>Pseudomonadati</taxon>
        <taxon>Pseudomonadota</taxon>
        <taxon>Betaproteobacteria</taxon>
        <taxon>Burkholderiales</taxon>
        <taxon>Burkholderiaceae</taxon>
        <taxon>Quisquiliibacterium</taxon>
    </lineage>
</organism>
<dbReference type="Pfam" id="PF22917">
    <property type="entry name" value="PRISE"/>
    <property type="match status" value="1"/>
</dbReference>
<evidence type="ECO:0000313" key="2">
    <source>
        <dbReference type="EMBL" id="MBB5272278.1"/>
    </source>
</evidence>
<feature type="domain" description="PRISE-like Rossmann-fold" evidence="1">
    <location>
        <begin position="58"/>
        <end position="299"/>
    </location>
</feature>
<evidence type="ECO:0000313" key="3">
    <source>
        <dbReference type="Proteomes" id="UP000532440"/>
    </source>
</evidence>
<protein>
    <submittedName>
        <fullName evidence="2">Nucleoside-diphosphate-sugar epimerase</fullName>
    </submittedName>
</protein>
<keyword evidence="3" id="KW-1185">Reference proteome</keyword>
<sequence length="368" mass="40545">MGNRLLVAGASGLVGSAVLRHFRTLPGWQVVGVSRRRPPGMDEVPILSVDLTDAARCAEAIGALRSVTHVVYAALYEKEDLVAGWRDPEQMRVNDAMLRNLLEPLLAASGGLEHVTLMQGTKAYGAHLGPVPVPARERWPRHPHDNFYWLQEDYLRARQAGSRWSFTILRPQVIFGEALGGAMNPIPAIGAYAALLKEEGLPLSFPGGTARVVQAVDADLLARACAWAATSPACRNETFNINNGEAFEWAAVWPAIADAFGMRVGEPAPMSLAQEMPRRQAQWSAIHRRHRLRSPELLADFVGLSFQYVDRNFGHGNLQAPAPTLVSTVKARQAGFHDCVDTEDMFVRLIRRYQELGWLPPRVPHTSS</sequence>
<dbReference type="PANTHER" id="PTHR32487:SF0">
    <property type="entry name" value="3-OXO-DELTA(4,5)-STEROID 5-BETA-REDUCTASE"/>
    <property type="match status" value="1"/>
</dbReference>
<dbReference type="InterPro" id="IPR055222">
    <property type="entry name" value="PRISE-like_Rossmann-fold"/>
</dbReference>
<reference evidence="2 3" key="1">
    <citation type="submission" date="2020-08" db="EMBL/GenBank/DDBJ databases">
        <title>Genomic Encyclopedia of Type Strains, Phase IV (KMG-IV): sequencing the most valuable type-strain genomes for metagenomic binning, comparative biology and taxonomic classification.</title>
        <authorList>
            <person name="Goeker M."/>
        </authorList>
    </citation>
    <scope>NUCLEOTIDE SEQUENCE [LARGE SCALE GENOMIC DNA]</scope>
    <source>
        <strain evidence="2 3">DSM 29781</strain>
    </source>
</reference>
<proteinExistence type="predicted"/>
<dbReference type="Proteomes" id="UP000532440">
    <property type="component" value="Unassembled WGS sequence"/>
</dbReference>
<name>A0A7W8M8Y6_9BURK</name>
<dbReference type="Gene3D" id="3.40.50.720">
    <property type="entry name" value="NAD(P)-binding Rossmann-like Domain"/>
    <property type="match status" value="1"/>
</dbReference>
<gene>
    <name evidence="2" type="ORF">HNQ70_002292</name>
</gene>
<dbReference type="SUPFAM" id="SSF51735">
    <property type="entry name" value="NAD(P)-binding Rossmann-fold domains"/>
    <property type="match status" value="1"/>
</dbReference>
<accession>A0A7W8M8Y6</accession>
<dbReference type="RefSeq" id="WP_183967529.1">
    <property type="nucleotide sequence ID" value="NZ_BAABEW010000002.1"/>
</dbReference>